<keyword evidence="4 8" id="KW-1003">Cell membrane</keyword>
<keyword evidence="6 8" id="KW-1133">Transmembrane helix</keyword>
<evidence type="ECO:0000259" key="9">
    <source>
        <dbReference type="Pfam" id="PF04535"/>
    </source>
</evidence>
<dbReference type="PANTHER" id="PTHR33573:SF56">
    <property type="entry name" value="CASP-LIKE PROTEIN 4C1"/>
    <property type="match status" value="1"/>
</dbReference>
<protein>
    <recommendedName>
        <fullName evidence="8">CASP-like protein</fullName>
    </recommendedName>
</protein>
<name>A0A2I0ALI0_9ASPA</name>
<evidence type="ECO:0000256" key="5">
    <source>
        <dbReference type="ARBA" id="ARBA00022692"/>
    </source>
</evidence>
<comment type="subunit">
    <text evidence="3 8">Homodimer and heterodimers.</text>
</comment>
<dbReference type="EMBL" id="KZ451973">
    <property type="protein sequence ID" value="PKA56404.1"/>
    <property type="molecule type" value="Genomic_DNA"/>
</dbReference>
<dbReference type="OrthoDB" id="1907587at2759"/>
<evidence type="ECO:0000313" key="10">
    <source>
        <dbReference type="EMBL" id="PKA56404.1"/>
    </source>
</evidence>
<dbReference type="Pfam" id="PF04535">
    <property type="entry name" value="CASP_dom"/>
    <property type="match status" value="1"/>
</dbReference>
<keyword evidence="7 8" id="KW-0472">Membrane</keyword>
<gene>
    <name evidence="10" type="ORF">AXF42_Ash014907</name>
</gene>
<evidence type="ECO:0000256" key="3">
    <source>
        <dbReference type="ARBA" id="ARBA00011489"/>
    </source>
</evidence>
<evidence type="ECO:0000256" key="4">
    <source>
        <dbReference type="ARBA" id="ARBA00022475"/>
    </source>
</evidence>
<accession>A0A2I0ALI0</accession>
<dbReference type="InterPro" id="IPR006702">
    <property type="entry name" value="CASP_dom"/>
</dbReference>
<organism evidence="10 11">
    <name type="scientific">Apostasia shenzhenica</name>
    <dbReference type="NCBI Taxonomy" id="1088818"/>
    <lineage>
        <taxon>Eukaryota</taxon>
        <taxon>Viridiplantae</taxon>
        <taxon>Streptophyta</taxon>
        <taxon>Embryophyta</taxon>
        <taxon>Tracheophyta</taxon>
        <taxon>Spermatophyta</taxon>
        <taxon>Magnoliopsida</taxon>
        <taxon>Liliopsida</taxon>
        <taxon>Asparagales</taxon>
        <taxon>Orchidaceae</taxon>
        <taxon>Apostasioideae</taxon>
        <taxon>Apostasia</taxon>
    </lineage>
</organism>
<feature type="transmembrane region" description="Helical" evidence="8">
    <location>
        <begin position="103"/>
        <end position="132"/>
    </location>
</feature>
<evidence type="ECO:0000256" key="8">
    <source>
        <dbReference type="RuleBase" id="RU361233"/>
    </source>
</evidence>
<keyword evidence="5 8" id="KW-0812">Transmembrane</keyword>
<dbReference type="AlphaFoldDB" id="A0A2I0ALI0"/>
<dbReference type="GO" id="GO:0005886">
    <property type="term" value="C:plasma membrane"/>
    <property type="evidence" value="ECO:0007669"/>
    <property type="project" value="UniProtKB-SubCell"/>
</dbReference>
<sequence>MASNSSRSPGSPSWLHFPAFRYVFAANAIVALYSLFEMCAAVWEILKAATPLPDSLQLWFDFSHDQVFAYMLLAAEAAGTGAARELSGRGACDAQSGFCVQAYISVSLGFAGFVFLALSALLSGFRVACFLITGSRYHL</sequence>
<comment type="subcellular location">
    <subcellularLocation>
        <location evidence="1 8">Cell membrane</location>
        <topology evidence="1 8">Multi-pass membrane protein</topology>
    </subcellularLocation>
</comment>
<dbReference type="STRING" id="1088818.A0A2I0ALI0"/>
<proteinExistence type="inferred from homology"/>
<feature type="transmembrane region" description="Helical" evidence="8">
    <location>
        <begin position="20"/>
        <end position="46"/>
    </location>
</feature>
<evidence type="ECO:0000256" key="1">
    <source>
        <dbReference type="ARBA" id="ARBA00004651"/>
    </source>
</evidence>
<dbReference type="Proteomes" id="UP000236161">
    <property type="component" value="Unassembled WGS sequence"/>
</dbReference>
<evidence type="ECO:0000256" key="7">
    <source>
        <dbReference type="ARBA" id="ARBA00023136"/>
    </source>
</evidence>
<keyword evidence="11" id="KW-1185">Reference proteome</keyword>
<reference evidence="10 11" key="1">
    <citation type="journal article" date="2017" name="Nature">
        <title>The Apostasia genome and the evolution of orchids.</title>
        <authorList>
            <person name="Zhang G.Q."/>
            <person name="Liu K.W."/>
            <person name="Li Z."/>
            <person name="Lohaus R."/>
            <person name="Hsiao Y.Y."/>
            <person name="Niu S.C."/>
            <person name="Wang J.Y."/>
            <person name="Lin Y.C."/>
            <person name="Xu Q."/>
            <person name="Chen L.J."/>
            <person name="Yoshida K."/>
            <person name="Fujiwara S."/>
            <person name="Wang Z.W."/>
            <person name="Zhang Y.Q."/>
            <person name="Mitsuda N."/>
            <person name="Wang M."/>
            <person name="Liu G.H."/>
            <person name="Pecoraro L."/>
            <person name="Huang H.X."/>
            <person name="Xiao X.J."/>
            <person name="Lin M."/>
            <person name="Wu X.Y."/>
            <person name="Wu W.L."/>
            <person name="Chen Y.Y."/>
            <person name="Chang S.B."/>
            <person name="Sakamoto S."/>
            <person name="Ohme-Takagi M."/>
            <person name="Yagi M."/>
            <person name="Zeng S.J."/>
            <person name="Shen C.Y."/>
            <person name="Yeh C.M."/>
            <person name="Luo Y.B."/>
            <person name="Tsai W.C."/>
            <person name="Van de Peer Y."/>
            <person name="Liu Z.J."/>
        </authorList>
    </citation>
    <scope>NUCLEOTIDE SEQUENCE [LARGE SCALE GENOMIC DNA]</scope>
    <source>
        <strain evidence="11">cv. Shenzhen</strain>
        <tissue evidence="10">Stem</tissue>
    </source>
</reference>
<evidence type="ECO:0000256" key="6">
    <source>
        <dbReference type="ARBA" id="ARBA00022989"/>
    </source>
</evidence>
<dbReference type="PANTHER" id="PTHR33573">
    <property type="entry name" value="CASP-LIKE PROTEIN 4A4"/>
    <property type="match status" value="1"/>
</dbReference>
<comment type="caution">
    <text evidence="8">Lacks conserved residue(s) required for the propagation of feature annotation.</text>
</comment>
<comment type="similarity">
    <text evidence="2 8">Belongs to the Casparian strip membrane proteins (CASP) family.</text>
</comment>
<evidence type="ECO:0000313" key="11">
    <source>
        <dbReference type="Proteomes" id="UP000236161"/>
    </source>
</evidence>
<evidence type="ECO:0000256" key="2">
    <source>
        <dbReference type="ARBA" id="ARBA00007651"/>
    </source>
</evidence>
<feature type="domain" description="Casparian strip membrane protein" evidence="9">
    <location>
        <begin position="2"/>
        <end position="115"/>
    </location>
</feature>